<gene>
    <name evidence="1" type="ORF">LOK49_LG02G01666</name>
</gene>
<dbReference type="Proteomes" id="UP001060215">
    <property type="component" value="Chromosome 3"/>
</dbReference>
<evidence type="ECO:0000313" key="2">
    <source>
        <dbReference type="Proteomes" id="UP001060215"/>
    </source>
</evidence>
<protein>
    <submittedName>
        <fullName evidence="1">Stem-specific protein TSJT1</fullName>
    </submittedName>
</protein>
<name>A0ACC0IJ09_9ERIC</name>
<sequence>MPCGSLHFIENARTLRDRGPYPTDQVLRDRKFAFILYDSSSKTTFVAAISVSVPSSGQIFGGNIELSDDVEIVKKGCCKSLTPFPKGWSSNIIDGNAAK</sequence>
<organism evidence="1 2">
    <name type="scientific">Camellia lanceoleosa</name>
    <dbReference type="NCBI Taxonomy" id="1840588"/>
    <lineage>
        <taxon>Eukaryota</taxon>
        <taxon>Viridiplantae</taxon>
        <taxon>Streptophyta</taxon>
        <taxon>Embryophyta</taxon>
        <taxon>Tracheophyta</taxon>
        <taxon>Spermatophyta</taxon>
        <taxon>Magnoliopsida</taxon>
        <taxon>eudicotyledons</taxon>
        <taxon>Gunneridae</taxon>
        <taxon>Pentapetalae</taxon>
        <taxon>asterids</taxon>
        <taxon>Ericales</taxon>
        <taxon>Theaceae</taxon>
        <taxon>Camellia</taxon>
    </lineage>
</organism>
<dbReference type="EMBL" id="CM045760">
    <property type="protein sequence ID" value="KAI8025892.1"/>
    <property type="molecule type" value="Genomic_DNA"/>
</dbReference>
<comment type="caution">
    <text evidence="1">The sequence shown here is derived from an EMBL/GenBank/DDBJ whole genome shotgun (WGS) entry which is preliminary data.</text>
</comment>
<evidence type="ECO:0000313" key="1">
    <source>
        <dbReference type="EMBL" id="KAI8025892.1"/>
    </source>
</evidence>
<keyword evidence="2" id="KW-1185">Reference proteome</keyword>
<accession>A0ACC0IJ09</accession>
<proteinExistence type="predicted"/>
<reference evidence="1 2" key="1">
    <citation type="journal article" date="2022" name="Plant J.">
        <title>Chromosome-level genome of Camellia lanceoleosa provides a valuable resource for understanding genome evolution and self-incompatibility.</title>
        <authorList>
            <person name="Gong W."/>
            <person name="Xiao S."/>
            <person name="Wang L."/>
            <person name="Liao Z."/>
            <person name="Chang Y."/>
            <person name="Mo W."/>
            <person name="Hu G."/>
            <person name="Li W."/>
            <person name="Zhao G."/>
            <person name="Zhu H."/>
            <person name="Hu X."/>
            <person name="Ji K."/>
            <person name="Xiang X."/>
            <person name="Song Q."/>
            <person name="Yuan D."/>
            <person name="Jin S."/>
            <person name="Zhang L."/>
        </authorList>
    </citation>
    <scope>NUCLEOTIDE SEQUENCE [LARGE SCALE GENOMIC DNA]</scope>
    <source>
        <strain evidence="1">SQ_2022a</strain>
    </source>
</reference>